<accession>A0A1A8URT7</accession>
<feature type="non-terminal residue" evidence="1">
    <location>
        <position position="80"/>
    </location>
</feature>
<dbReference type="AlphaFoldDB" id="A0A1A8URT7"/>
<dbReference type="EMBL" id="HAEJ01010622">
    <property type="protein sequence ID" value="SBS51079.1"/>
    <property type="molecule type" value="Transcribed_RNA"/>
</dbReference>
<protein>
    <submittedName>
        <fullName evidence="1">Uncharacterized protein</fullName>
    </submittedName>
</protein>
<name>A0A1A8URT7_NOTFU</name>
<feature type="non-terminal residue" evidence="1">
    <location>
        <position position="1"/>
    </location>
</feature>
<proteinExistence type="predicted"/>
<gene>
    <name evidence="1" type="primary">Nfu_g_1_001730</name>
</gene>
<reference evidence="1" key="1">
    <citation type="submission" date="2016-05" db="EMBL/GenBank/DDBJ databases">
        <authorList>
            <person name="Lavstsen T."/>
            <person name="Jespersen J.S."/>
        </authorList>
    </citation>
    <scope>NUCLEOTIDE SEQUENCE</scope>
    <source>
        <tissue evidence="1">Brain</tissue>
    </source>
</reference>
<sequence length="80" mass="8757">QSSSEGAGFIHSLFARLQAAVIMVHVGRRPPHRDFPLHQVNPSEYDWTKVSSPSREAQSTVSVNSTTSICGISRHTLANL</sequence>
<organism evidence="1">
    <name type="scientific">Nothobranchius furzeri</name>
    <name type="common">Turquoise killifish</name>
    <dbReference type="NCBI Taxonomy" id="105023"/>
    <lineage>
        <taxon>Eukaryota</taxon>
        <taxon>Metazoa</taxon>
        <taxon>Chordata</taxon>
        <taxon>Craniata</taxon>
        <taxon>Vertebrata</taxon>
        <taxon>Euteleostomi</taxon>
        <taxon>Actinopterygii</taxon>
        <taxon>Neopterygii</taxon>
        <taxon>Teleostei</taxon>
        <taxon>Neoteleostei</taxon>
        <taxon>Acanthomorphata</taxon>
        <taxon>Ovalentaria</taxon>
        <taxon>Atherinomorphae</taxon>
        <taxon>Cyprinodontiformes</taxon>
        <taxon>Nothobranchiidae</taxon>
        <taxon>Nothobranchius</taxon>
    </lineage>
</organism>
<reference evidence="1" key="2">
    <citation type="submission" date="2016-06" db="EMBL/GenBank/DDBJ databases">
        <title>The genome of a short-lived fish provides insights into sex chromosome evolution and the genetic control of aging.</title>
        <authorList>
            <person name="Reichwald K."/>
            <person name="Felder M."/>
            <person name="Petzold A."/>
            <person name="Koch P."/>
            <person name="Groth M."/>
            <person name="Platzer M."/>
        </authorList>
    </citation>
    <scope>NUCLEOTIDE SEQUENCE</scope>
    <source>
        <tissue evidence="1">Brain</tissue>
    </source>
</reference>
<evidence type="ECO:0000313" key="1">
    <source>
        <dbReference type="EMBL" id="SBS51079.1"/>
    </source>
</evidence>